<feature type="region of interest" description="Disordered" evidence="1">
    <location>
        <begin position="27"/>
        <end position="60"/>
    </location>
</feature>
<evidence type="ECO:0000313" key="3">
    <source>
        <dbReference type="Proteomes" id="UP000000763"/>
    </source>
</evidence>
<evidence type="ECO:0000256" key="1">
    <source>
        <dbReference type="SAM" id="MobiDB-lite"/>
    </source>
</evidence>
<feature type="compositionally biased region" description="Polar residues" evidence="1">
    <location>
        <begin position="27"/>
        <end position="45"/>
    </location>
</feature>
<accession>Q69KH1</accession>
<dbReference type="Proteomes" id="UP000000763">
    <property type="component" value="Chromosome 9"/>
</dbReference>
<organism evidence="2 3">
    <name type="scientific">Oryza sativa subsp. japonica</name>
    <name type="common">Rice</name>
    <dbReference type="NCBI Taxonomy" id="39947"/>
    <lineage>
        <taxon>Eukaryota</taxon>
        <taxon>Viridiplantae</taxon>
        <taxon>Streptophyta</taxon>
        <taxon>Embryophyta</taxon>
        <taxon>Tracheophyta</taxon>
        <taxon>Spermatophyta</taxon>
        <taxon>Magnoliopsida</taxon>
        <taxon>Liliopsida</taxon>
        <taxon>Poales</taxon>
        <taxon>Poaceae</taxon>
        <taxon>BOP clade</taxon>
        <taxon>Oryzoideae</taxon>
        <taxon>Oryzeae</taxon>
        <taxon>Oryzinae</taxon>
        <taxon>Oryza</taxon>
        <taxon>Oryza sativa</taxon>
    </lineage>
</organism>
<dbReference type="EMBL" id="AP005916">
    <property type="protein sequence ID" value="BAD36569.1"/>
    <property type="molecule type" value="Genomic_DNA"/>
</dbReference>
<sequence>MRTYWRSFYACMHEVVRSATGGQFTMPSGMTRSDQSQMARLPNSQRHGHNEMTERKKHINKHTPSISTIDHLIRNLKRRVRLIAFFKPSTSLSSNTVICD</sequence>
<dbReference type="AlphaFoldDB" id="Q69KH1"/>
<reference evidence="3" key="2">
    <citation type="journal article" date="2008" name="Nucleic Acids Res.">
        <title>The rice annotation project database (RAP-DB): 2008 update.</title>
        <authorList>
            <consortium name="The rice annotation project (RAP)"/>
        </authorList>
    </citation>
    <scope>GENOME REANNOTATION</scope>
    <source>
        <strain evidence="3">cv. Nipponbare</strain>
    </source>
</reference>
<protein>
    <submittedName>
        <fullName evidence="2">Uncharacterized protein</fullName>
    </submittedName>
</protein>
<name>Q69KH1_ORYSJ</name>
<reference evidence="3" key="1">
    <citation type="journal article" date="2005" name="Nature">
        <title>The map-based sequence of the rice genome.</title>
        <authorList>
            <consortium name="International rice genome sequencing project (IRGSP)"/>
            <person name="Matsumoto T."/>
            <person name="Wu J."/>
            <person name="Kanamori H."/>
            <person name="Katayose Y."/>
            <person name="Fujisawa M."/>
            <person name="Namiki N."/>
            <person name="Mizuno H."/>
            <person name="Yamamoto K."/>
            <person name="Antonio B.A."/>
            <person name="Baba T."/>
            <person name="Sakata K."/>
            <person name="Nagamura Y."/>
            <person name="Aoki H."/>
            <person name="Arikawa K."/>
            <person name="Arita K."/>
            <person name="Bito T."/>
            <person name="Chiden Y."/>
            <person name="Fujitsuka N."/>
            <person name="Fukunaka R."/>
            <person name="Hamada M."/>
            <person name="Harada C."/>
            <person name="Hayashi A."/>
            <person name="Hijishita S."/>
            <person name="Honda M."/>
            <person name="Hosokawa S."/>
            <person name="Ichikawa Y."/>
            <person name="Idonuma A."/>
            <person name="Iijima M."/>
            <person name="Ikeda M."/>
            <person name="Ikeno M."/>
            <person name="Ito K."/>
            <person name="Ito S."/>
            <person name="Ito T."/>
            <person name="Ito Y."/>
            <person name="Ito Y."/>
            <person name="Iwabuchi A."/>
            <person name="Kamiya K."/>
            <person name="Karasawa W."/>
            <person name="Kurita K."/>
            <person name="Katagiri S."/>
            <person name="Kikuta A."/>
            <person name="Kobayashi H."/>
            <person name="Kobayashi N."/>
            <person name="Machita K."/>
            <person name="Maehara T."/>
            <person name="Masukawa M."/>
            <person name="Mizubayashi T."/>
            <person name="Mukai Y."/>
            <person name="Nagasaki H."/>
            <person name="Nagata Y."/>
            <person name="Naito S."/>
            <person name="Nakashima M."/>
            <person name="Nakama Y."/>
            <person name="Nakamichi Y."/>
            <person name="Nakamura M."/>
            <person name="Meguro A."/>
            <person name="Negishi M."/>
            <person name="Ohta I."/>
            <person name="Ohta T."/>
            <person name="Okamoto M."/>
            <person name="Ono N."/>
            <person name="Saji S."/>
            <person name="Sakaguchi M."/>
            <person name="Sakai K."/>
            <person name="Shibata M."/>
            <person name="Shimokawa T."/>
            <person name="Song J."/>
            <person name="Takazaki Y."/>
            <person name="Terasawa K."/>
            <person name="Tsugane M."/>
            <person name="Tsuji K."/>
            <person name="Ueda S."/>
            <person name="Waki K."/>
            <person name="Yamagata H."/>
            <person name="Yamamoto M."/>
            <person name="Yamamoto S."/>
            <person name="Yamane H."/>
            <person name="Yoshiki S."/>
            <person name="Yoshihara R."/>
            <person name="Yukawa K."/>
            <person name="Zhong H."/>
            <person name="Yano M."/>
            <person name="Yuan Q."/>
            <person name="Ouyang S."/>
            <person name="Liu J."/>
            <person name="Jones K.M."/>
            <person name="Gansberger K."/>
            <person name="Moffat K."/>
            <person name="Hill J."/>
            <person name="Bera J."/>
            <person name="Fadrosh D."/>
            <person name="Jin S."/>
            <person name="Johri S."/>
            <person name="Kim M."/>
            <person name="Overton L."/>
            <person name="Reardon M."/>
            <person name="Tsitrin T."/>
            <person name="Vuong H."/>
            <person name="Weaver B."/>
            <person name="Ciecko A."/>
            <person name="Tallon L."/>
            <person name="Jackson J."/>
            <person name="Pai G."/>
            <person name="Aken S.V."/>
            <person name="Utterback T."/>
            <person name="Reidmuller S."/>
            <person name="Feldblyum T."/>
            <person name="Hsiao J."/>
            <person name="Zismann V."/>
            <person name="Iobst S."/>
            <person name="de Vazeille A.R."/>
            <person name="Buell C.R."/>
            <person name="Ying K."/>
            <person name="Li Y."/>
            <person name="Lu T."/>
            <person name="Huang Y."/>
            <person name="Zhao Q."/>
            <person name="Feng Q."/>
            <person name="Zhang L."/>
            <person name="Zhu J."/>
            <person name="Weng Q."/>
            <person name="Mu J."/>
            <person name="Lu Y."/>
            <person name="Fan D."/>
            <person name="Liu Y."/>
            <person name="Guan J."/>
            <person name="Zhang Y."/>
            <person name="Yu S."/>
            <person name="Liu X."/>
            <person name="Zhang Y."/>
            <person name="Hong G."/>
            <person name="Han B."/>
            <person name="Choisne N."/>
            <person name="Demange N."/>
            <person name="Orjeda G."/>
            <person name="Samain S."/>
            <person name="Cattolico L."/>
            <person name="Pelletier E."/>
            <person name="Couloux A."/>
            <person name="Segurens B."/>
            <person name="Wincker P."/>
            <person name="D'Hont A."/>
            <person name="Scarpelli C."/>
            <person name="Weissenbach J."/>
            <person name="Salanoubat M."/>
            <person name="Quetier F."/>
            <person name="Yu Y."/>
            <person name="Kim H.R."/>
            <person name="Rambo T."/>
            <person name="Currie J."/>
            <person name="Collura K."/>
            <person name="Luo M."/>
            <person name="Yang T."/>
            <person name="Ammiraju J.S.S."/>
            <person name="Engler F."/>
            <person name="Soderlund C."/>
            <person name="Wing R.A."/>
            <person name="Palmer L.E."/>
            <person name="de la Bastide M."/>
            <person name="Spiegel L."/>
            <person name="Nascimento L."/>
            <person name="Zutavern T."/>
            <person name="O'Shaughnessy A."/>
            <person name="Dike S."/>
            <person name="Dedhia N."/>
            <person name="Preston R."/>
            <person name="Balija V."/>
            <person name="McCombie W.R."/>
            <person name="Chow T."/>
            <person name="Chen H."/>
            <person name="Chung M."/>
            <person name="Chen C."/>
            <person name="Shaw J."/>
            <person name="Wu H."/>
            <person name="Hsiao K."/>
            <person name="Chao Y."/>
            <person name="Chu M."/>
            <person name="Cheng C."/>
            <person name="Hour A."/>
            <person name="Lee P."/>
            <person name="Lin S."/>
            <person name="Lin Y."/>
            <person name="Liou J."/>
            <person name="Liu S."/>
            <person name="Hsing Y."/>
            <person name="Raghuvanshi S."/>
            <person name="Mohanty A."/>
            <person name="Bharti A.K."/>
            <person name="Gaur A."/>
            <person name="Gupta V."/>
            <person name="Kumar D."/>
            <person name="Ravi V."/>
            <person name="Vij S."/>
            <person name="Kapur A."/>
            <person name="Khurana P."/>
            <person name="Khurana P."/>
            <person name="Khurana J.P."/>
            <person name="Tyagi A.K."/>
            <person name="Gaikwad K."/>
            <person name="Singh A."/>
            <person name="Dalal V."/>
            <person name="Srivastava S."/>
            <person name="Dixit A."/>
            <person name="Pal A.K."/>
            <person name="Ghazi I.A."/>
            <person name="Yadav M."/>
            <person name="Pandit A."/>
            <person name="Bhargava A."/>
            <person name="Sureshbabu K."/>
            <person name="Batra K."/>
            <person name="Sharma T.R."/>
            <person name="Mohapatra T."/>
            <person name="Singh N.K."/>
            <person name="Messing J."/>
            <person name="Nelson A.B."/>
            <person name="Fuks G."/>
            <person name="Kavchok S."/>
            <person name="Keizer G."/>
            <person name="Linton E."/>
            <person name="Llaca V."/>
            <person name="Song R."/>
            <person name="Tanyolac B."/>
            <person name="Young S."/>
            <person name="Ho-Il K."/>
            <person name="Hahn J.H."/>
            <person name="Sangsakoo G."/>
            <person name="Vanavichit A."/>
            <person name="de Mattos Luiz.A.T."/>
            <person name="Zimmer P.D."/>
            <person name="Malone G."/>
            <person name="Dellagostin O."/>
            <person name="de Oliveira A.C."/>
            <person name="Bevan M."/>
            <person name="Bancroft I."/>
            <person name="Minx P."/>
            <person name="Cordum H."/>
            <person name="Wilson R."/>
            <person name="Cheng Z."/>
            <person name="Jin W."/>
            <person name="Jiang J."/>
            <person name="Leong S.A."/>
            <person name="Iwama H."/>
            <person name="Gojobori T."/>
            <person name="Itoh T."/>
            <person name="Niimura Y."/>
            <person name="Fujii Y."/>
            <person name="Habara T."/>
            <person name="Sakai H."/>
            <person name="Sato Y."/>
            <person name="Wilson G."/>
            <person name="Kumar K."/>
            <person name="McCouch S."/>
            <person name="Juretic N."/>
            <person name="Hoen D."/>
            <person name="Wright S."/>
            <person name="Bruskiewich R."/>
            <person name="Bureau T."/>
            <person name="Miyao A."/>
            <person name="Hirochika H."/>
            <person name="Nishikawa T."/>
            <person name="Kadowaki K."/>
            <person name="Sugiura M."/>
            <person name="Burr B."/>
            <person name="Sasaki T."/>
        </authorList>
    </citation>
    <scope>NUCLEOTIDE SEQUENCE [LARGE SCALE GENOMIC DNA]</scope>
    <source>
        <strain evidence="3">cv. Nipponbare</strain>
    </source>
</reference>
<gene>
    <name evidence="2" type="primary">OSJNBb0066M12.31</name>
</gene>
<proteinExistence type="predicted"/>
<evidence type="ECO:0000313" key="2">
    <source>
        <dbReference type="EMBL" id="BAD36569.1"/>
    </source>
</evidence>